<dbReference type="InterPro" id="IPR045507">
    <property type="entry name" value="DUF6483"/>
</dbReference>
<gene>
    <name evidence="1" type="ORF">LIZ65_17565</name>
</gene>
<dbReference type="Pfam" id="PF20092">
    <property type="entry name" value="DUF6483"/>
    <property type="match status" value="1"/>
</dbReference>
<organism evidence="1 2">
    <name type="scientific">Bariatricus massiliensis</name>
    <dbReference type="NCBI Taxonomy" id="1745713"/>
    <lineage>
        <taxon>Bacteria</taxon>
        <taxon>Bacillati</taxon>
        <taxon>Bacillota</taxon>
        <taxon>Clostridia</taxon>
        <taxon>Lachnospirales</taxon>
        <taxon>Lachnospiraceae</taxon>
        <taxon>Bariatricus</taxon>
    </lineage>
</organism>
<reference evidence="1 2" key="1">
    <citation type="submission" date="2021-10" db="EMBL/GenBank/DDBJ databases">
        <title>Collection of gut derived symbiotic bacterial strains cultured from healthy donors.</title>
        <authorList>
            <person name="Lin H."/>
            <person name="Littmann E."/>
            <person name="Kohout C."/>
            <person name="Pamer E.G."/>
        </authorList>
    </citation>
    <scope>NUCLEOTIDE SEQUENCE [LARGE SCALE GENOMIC DNA]</scope>
    <source>
        <strain evidence="1 2">DFI.1.165</strain>
    </source>
</reference>
<name>A0ABS8DL44_9FIRM</name>
<proteinExistence type="predicted"/>
<keyword evidence="2" id="KW-1185">Reference proteome</keyword>
<dbReference type="RefSeq" id="WP_066737942.1">
    <property type="nucleotide sequence ID" value="NZ_JAJCIQ010000018.1"/>
</dbReference>
<accession>A0ABS8DL44</accession>
<evidence type="ECO:0000313" key="1">
    <source>
        <dbReference type="EMBL" id="MCB7389095.1"/>
    </source>
</evidence>
<evidence type="ECO:0000313" key="2">
    <source>
        <dbReference type="Proteomes" id="UP001299546"/>
    </source>
</evidence>
<comment type="caution">
    <text evidence="1">The sequence shown here is derived from an EMBL/GenBank/DDBJ whole genome shotgun (WGS) entry which is preliminary data.</text>
</comment>
<dbReference type="Proteomes" id="UP001299546">
    <property type="component" value="Unassembled WGS sequence"/>
</dbReference>
<dbReference type="EMBL" id="JAJCIS010000018">
    <property type="protein sequence ID" value="MCB7389095.1"/>
    <property type="molecule type" value="Genomic_DNA"/>
</dbReference>
<protein>
    <submittedName>
        <fullName evidence="1">DUF6483 family protein</fullName>
    </submittedName>
</protein>
<sequence>MDFEKDYFMRMIQNMVRFLVQLITGKTQFDYEIKDTENPTACDDTYARIIAMADSGRINEAENLLYQNLEPNNQDYLLMGISFYNHINGYTDEFLAEHNYTRGEIETGIQNLAGEYGITGLELFVQSFSG</sequence>